<dbReference type="RefSeq" id="WP_014101895.1">
    <property type="nucleotide sequence ID" value="NC_016026.1"/>
</dbReference>
<evidence type="ECO:0000313" key="3">
    <source>
        <dbReference type="Proteomes" id="UP000009286"/>
    </source>
</evidence>
<reference evidence="2 3" key="1">
    <citation type="journal article" date="2011" name="BMC Genomics">
        <title>Genomic insights into an obligate epibiotic bacterial predator: Micavibrio aeruginosavorus ARL-13.</title>
        <authorList>
            <person name="Wang Z."/>
            <person name="Kadouri D."/>
            <person name="Wu M."/>
        </authorList>
    </citation>
    <scope>NUCLEOTIDE SEQUENCE [LARGE SCALE GENOMIC DNA]</scope>
    <source>
        <strain evidence="2 3">ARL-13</strain>
    </source>
</reference>
<dbReference type="Proteomes" id="UP000009286">
    <property type="component" value="Chromosome"/>
</dbReference>
<name>G2KR20_MICAA</name>
<protein>
    <recommendedName>
        <fullName evidence="4">Capsule biosynthesis protein</fullName>
    </recommendedName>
</protein>
<proteinExistence type="predicted"/>
<keyword evidence="1" id="KW-1133">Transmembrane helix</keyword>
<dbReference type="KEGG" id="mai:MICA_327"/>
<keyword evidence="3" id="KW-1185">Reference proteome</keyword>
<keyword evidence="1" id="KW-0472">Membrane</keyword>
<dbReference type="EMBL" id="CP002382">
    <property type="protein sequence ID" value="AEP08672.1"/>
    <property type="molecule type" value="Genomic_DNA"/>
</dbReference>
<evidence type="ECO:0000256" key="1">
    <source>
        <dbReference type="SAM" id="Phobius"/>
    </source>
</evidence>
<dbReference type="AlphaFoldDB" id="G2KR20"/>
<gene>
    <name evidence="2" type="ordered locus">MICA_327</name>
</gene>
<sequence>MSDSFFTRHLHDADERYFEHLAFTVKVGGALIVIACVVVIHGLLPFLFTHTGSRMLDRLNADMAARRAHCQAKSGAKCAAKQGKNG</sequence>
<feature type="transmembrane region" description="Helical" evidence="1">
    <location>
        <begin position="27"/>
        <end position="48"/>
    </location>
</feature>
<dbReference type="Pfam" id="PF19883">
    <property type="entry name" value="DUF6356"/>
    <property type="match status" value="1"/>
</dbReference>
<evidence type="ECO:0008006" key="4">
    <source>
        <dbReference type="Google" id="ProtNLM"/>
    </source>
</evidence>
<dbReference type="STRING" id="856793.MICA_327"/>
<organism evidence="2 3">
    <name type="scientific">Micavibrio aeruginosavorus (strain ARL-13)</name>
    <dbReference type="NCBI Taxonomy" id="856793"/>
    <lineage>
        <taxon>Bacteria</taxon>
        <taxon>Pseudomonadati</taxon>
        <taxon>Bdellovibrionota</taxon>
        <taxon>Bdellovibrionia</taxon>
        <taxon>Bdellovibrionales</taxon>
        <taxon>Pseudobdellovibrionaceae</taxon>
        <taxon>Micavibrio</taxon>
    </lineage>
</organism>
<dbReference type="HOGENOM" id="CLU_184434_2_0_5"/>
<dbReference type="OrthoDB" id="7652114at2"/>
<accession>G2KR20</accession>
<evidence type="ECO:0000313" key="2">
    <source>
        <dbReference type="EMBL" id="AEP08672.1"/>
    </source>
</evidence>
<keyword evidence="1" id="KW-0812">Transmembrane</keyword>
<dbReference type="InterPro" id="IPR045936">
    <property type="entry name" value="DUF6356"/>
</dbReference>